<dbReference type="PANTHER" id="PTHR24051:SF9">
    <property type="entry name" value="FIBRONECTIN TYPE-III DOMAIN-CONTAINING PROTEIN"/>
    <property type="match status" value="1"/>
</dbReference>
<dbReference type="EMBL" id="CACRXK020000765">
    <property type="protein sequence ID" value="CAB3984636.1"/>
    <property type="molecule type" value="Genomic_DNA"/>
</dbReference>
<keyword evidence="3" id="KW-0675">Receptor</keyword>
<dbReference type="InterPro" id="IPR036116">
    <property type="entry name" value="FN3_sf"/>
</dbReference>
<protein>
    <submittedName>
        <fullName evidence="3">Receptor-type tyrosine- phosphatase delta</fullName>
    </submittedName>
</protein>
<evidence type="ECO:0000256" key="1">
    <source>
        <dbReference type="ARBA" id="ARBA00022737"/>
    </source>
</evidence>
<keyword evidence="4" id="KW-1185">Reference proteome</keyword>
<evidence type="ECO:0000313" key="4">
    <source>
        <dbReference type="Proteomes" id="UP001152795"/>
    </source>
</evidence>
<dbReference type="InterPro" id="IPR003961">
    <property type="entry name" value="FN3_dom"/>
</dbReference>
<comment type="caution">
    <text evidence="3">The sequence shown here is derived from an EMBL/GenBank/DDBJ whole genome shotgun (WGS) entry which is preliminary data.</text>
</comment>
<dbReference type="CDD" id="cd00063">
    <property type="entry name" value="FN3"/>
    <property type="match status" value="1"/>
</dbReference>
<proteinExistence type="predicted"/>
<reference evidence="3" key="1">
    <citation type="submission" date="2020-04" db="EMBL/GenBank/DDBJ databases">
        <authorList>
            <person name="Alioto T."/>
            <person name="Alioto T."/>
            <person name="Gomez Garrido J."/>
        </authorList>
    </citation>
    <scope>NUCLEOTIDE SEQUENCE</scope>
    <source>
        <strain evidence="3">A484AB</strain>
    </source>
</reference>
<dbReference type="Pfam" id="PF00041">
    <property type="entry name" value="fn3"/>
    <property type="match status" value="1"/>
</dbReference>
<evidence type="ECO:0000256" key="2">
    <source>
        <dbReference type="ARBA" id="ARBA00023157"/>
    </source>
</evidence>
<dbReference type="PANTHER" id="PTHR24051">
    <property type="entry name" value="SUSHI DOMAIN-CONTAINING PROTEIN 1"/>
    <property type="match status" value="1"/>
</dbReference>
<dbReference type="Proteomes" id="UP001152795">
    <property type="component" value="Unassembled WGS sequence"/>
</dbReference>
<dbReference type="AlphaFoldDB" id="A0A6S7G883"/>
<accession>A0A6S7G883</accession>
<sequence>MCFIKPSQTDYWPGVPIIDTQSTFVSLTTISLKWSPPFQLNGVITKYKVCWHSTDSSVSCIDTLVAQIGSYVITNLRPGTTYHVLLSAFTKIGEGPADTTQRKTNESDLHGNKLRATLVVGVSDDTTQIGFTLPRIKSSESSKIQYFCVIVKRWSTNENENVLRATPQSDLTNFDNSNSGKKAYISIIKNDYQSDMKIIVGDNVETTLITRRKRRGVIEYRNAPLNENIQYAIFIRVFYDKNGASFQNSDVLVKATAFADADKDSEDWKLLIGIIVFPILVTILLILIVYFVYQNRTLKRSIASIILRNKETTNATKNDVVYDHPFDTRGDRDDEMTYDDVRVDDPTYTALNYRTGNEDEDHTYSHLNEMQENETEI</sequence>
<dbReference type="OrthoDB" id="6381660at2759"/>
<dbReference type="PROSITE" id="PS50853">
    <property type="entry name" value="FN3"/>
    <property type="match status" value="1"/>
</dbReference>
<dbReference type="SMART" id="SM00060">
    <property type="entry name" value="FN3"/>
    <property type="match status" value="1"/>
</dbReference>
<keyword evidence="2" id="KW-1015">Disulfide bond</keyword>
<dbReference type="Gene3D" id="2.60.40.10">
    <property type="entry name" value="Immunoglobulins"/>
    <property type="match status" value="1"/>
</dbReference>
<name>A0A6S7G883_PARCT</name>
<evidence type="ECO:0000313" key="3">
    <source>
        <dbReference type="EMBL" id="CAB3984636.1"/>
    </source>
</evidence>
<keyword evidence="1" id="KW-0677">Repeat</keyword>
<dbReference type="InterPro" id="IPR013783">
    <property type="entry name" value="Ig-like_fold"/>
</dbReference>
<organism evidence="3 4">
    <name type="scientific">Paramuricea clavata</name>
    <name type="common">Red gorgonian</name>
    <name type="synonym">Violescent sea-whip</name>
    <dbReference type="NCBI Taxonomy" id="317549"/>
    <lineage>
        <taxon>Eukaryota</taxon>
        <taxon>Metazoa</taxon>
        <taxon>Cnidaria</taxon>
        <taxon>Anthozoa</taxon>
        <taxon>Octocorallia</taxon>
        <taxon>Malacalcyonacea</taxon>
        <taxon>Plexauridae</taxon>
        <taxon>Paramuricea</taxon>
    </lineage>
</organism>
<gene>
    <name evidence="3" type="ORF">PACLA_8A031057</name>
</gene>
<dbReference type="SUPFAM" id="SSF49265">
    <property type="entry name" value="Fibronectin type III"/>
    <property type="match status" value="1"/>
</dbReference>
<dbReference type="InterPro" id="IPR051622">
    <property type="entry name" value="R-tyr_protein_phosphatases"/>
</dbReference>